<feature type="transmembrane region" description="Helical" evidence="1">
    <location>
        <begin position="82"/>
        <end position="102"/>
    </location>
</feature>
<dbReference type="PANTHER" id="PTHR31061">
    <property type="entry name" value="LD22376P"/>
    <property type="match status" value="1"/>
</dbReference>
<feature type="transmembrane region" description="Helical" evidence="1">
    <location>
        <begin position="287"/>
        <end position="308"/>
    </location>
</feature>
<dbReference type="KEGG" id="saci:Sinac_4725"/>
<feature type="transmembrane region" description="Helical" evidence="1">
    <location>
        <begin position="364"/>
        <end position="383"/>
    </location>
</feature>
<evidence type="ECO:0008006" key="4">
    <source>
        <dbReference type="Google" id="ProtNLM"/>
    </source>
</evidence>
<proteinExistence type="predicted"/>
<evidence type="ECO:0000313" key="3">
    <source>
        <dbReference type="Proteomes" id="UP000010798"/>
    </source>
</evidence>
<feature type="transmembrane region" description="Helical" evidence="1">
    <location>
        <begin position="257"/>
        <end position="275"/>
    </location>
</feature>
<name>L0DI30_SINAD</name>
<feature type="transmembrane region" description="Helical" evidence="1">
    <location>
        <begin position="144"/>
        <end position="162"/>
    </location>
</feature>
<dbReference type="EMBL" id="CP003364">
    <property type="protein sequence ID" value="AGA28897.1"/>
    <property type="molecule type" value="Genomic_DNA"/>
</dbReference>
<keyword evidence="1" id="KW-1133">Transmembrane helix</keyword>
<evidence type="ECO:0000313" key="2">
    <source>
        <dbReference type="EMBL" id="AGA28897.1"/>
    </source>
</evidence>
<dbReference type="HOGENOM" id="CLU_029171_4_0_0"/>
<feature type="transmembrane region" description="Helical" evidence="1">
    <location>
        <begin position="226"/>
        <end position="245"/>
    </location>
</feature>
<dbReference type="STRING" id="886293.Sinac_4725"/>
<feature type="transmembrane region" description="Helical" evidence="1">
    <location>
        <begin position="114"/>
        <end position="132"/>
    </location>
</feature>
<feature type="transmembrane region" description="Helical" evidence="1">
    <location>
        <begin position="169"/>
        <end position="187"/>
    </location>
</feature>
<sequence>MASPIVLLTAETPLMDSDSIAAPKPSERLLSIDALRGFDMLWIIGGERLAKALARWSDSSAGKVVQEQLEHAEWHGFRLNDLIFPLFLFLVGTVLPFSLGKLQGQGRGAEYRRIARRTLLLFALGLLCNGVLKFDWANLRVAGVLQRIALCYGIAALISLWFSRRGVAILLVLILVGYWALMANVGAPGHTAGDYSISGNLAGWIDRQFLPGKIMKSYYGYGDNEGLLTTIPAVGTALLGVLAGHWLRSQRGPWQKVAGLVAAGVLSLIVGVAWGERFPINKILWTSPFVLVAGGLSLLLLALFYAVIDVLRFRRWAFFFVVIGANAITIFVAPRFIDFEHLTTFFLGGTYRLTELYVSTNARLVLAAAGVLTAKWLFLFYLYRNRIFLRV</sequence>
<feature type="transmembrane region" description="Helical" evidence="1">
    <location>
        <begin position="315"/>
        <end position="337"/>
    </location>
</feature>
<evidence type="ECO:0000256" key="1">
    <source>
        <dbReference type="SAM" id="Phobius"/>
    </source>
</evidence>
<dbReference type="PANTHER" id="PTHR31061:SF24">
    <property type="entry name" value="LD22376P"/>
    <property type="match status" value="1"/>
</dbReference>
<dbReference type="AlphaFoldDB" id="L0DI30"/>
<reference evidence="2 3" key="1">
    <citation type="submission" date="2012-02" db="EMBL/GenBank/DDBJ databases">
        <title>Complete sequence of chromosome of Singulisphaera acidiphila DSM 18658.</title>
        <authorList>
            <consortium name="US DOE Joint Genome Institute (JGI-PGF)"/>
            <person name="Lucas S."/>
            <person name="Copeland A."/>
            <person name="Lapidus A."/>
            <person name="Glavina del Rio T."/>
            <person name="Dalin E."/>
            <person name="Tice H."/>
            <person name="Bruce D."/>
            <person name="Goodwin L."/>
            <person name="Pitluck S."/>
            <person name="Peters L."/>
            <person name="Ovchinnikova G."/>
            <person name="Chertkov O."/>
            <person name="Kyrpides N."/>
            <person name="Mavromatis K."/>
            <person name="Ivanova N."/>
            <person name="Brettin T."/>
            <person name="Detter J.C."/>
            <person name="Han C."/>
            <person name="Larimer F."/>
            <person name="Land M."/>
            <person name="Hauser L."/>
            <person name="Markowitz V."/>
            <person name="Cheng J.-F."/>
            <person name="Hugenholtz P."/>
            <person name="Woyke T."/>
            <person name="Wu D."/>
            <person name="Tindall B."/>
            <person name="Pomrenke H."/>
            <person name="Brambilla E."/>
            <person name="Klenk H.-P."/>
            <person name="Eisen J.A."/>
        </authorList>
    </citation>
    <scope>NUCLEOTIDE SEQUENCE [LARGE SCALE GENOMIC DNA]</scope>
    <source>
        <strain evidence="3">ATCC BAA-1392 / DSM 18658 / VKM B-2454 / MOB10</strain>
    </source>
</reference>
<keyword evidence="3" id="KW-1185">Reference proteome</keyword>
<dbReference type="eggNOG" id="COG4299">
    <property type="taxonomic scope" value="Bacteria"/>
</dbReference>
<keyword evidence="1" id="KW-0812">Transmembrane</keyword>
<organism evidence="2 3">
    <name type="scientific">Singulisphaera acidiphila (strain ATCC BAA-1392 / DSM 18658 / VKM B-2454 / MOB10)</name>
    <dbReference type="NCBI Taxonomy" id="886293"/>
    <lineage>
        <taxon>Bacteria</taxon>
        <taxon>Pseudomonadati</taxon>
        <taxon>Planctomycetota</taxon>
        <taxon>Planctomycetia</taxon>
        <taxon>Isosphaerales</taxon>
        <taxon>Isosphaeraceae</taxon>
        <taxon>Singulisphaera</taxon>
    </lineage>
</organism>
<dbReference type="Proteomes" id="UP000010798">
    <property type="component" value="Chromosome"/>
</dbReference>
<protein>
    <recommendedName>
        <fullName evidence="4">DUF5009 domain-containing protein</fullName>
    </recommendedName>
</protein>
<keyword evidence="1" id="KW-0472">Membrane</keyword>
<gene>
    <name evidence="2" type="ordered locus">Sinac_4725</name>
</gene>
<accession>L0DI30</accession>